<proteinExistence type="predicted"/>
<accession>A0AAW1X9C3</accession>
<evidence type="ECO:0000313" key="2">
    <source>
        <dbReference type="Proteomes" id="UP001457282"/>
    </source>
</evidence>
<name>A0AAW1X9C3_RUBAR</name>
<gene>
    <name evidence="1" type="ORF">M0R45_020303</name>
</gene>
<dbReference type="PANTHER" id="PTHR36037">
    <property type="entry name" value="RNA-DIRECTED DNA POLYMERASE (REVERSE TRANSCRIPTASE)-RELATED FAMILY PROTEIN"/>
    <property type="match status" value="1"/>
</dbReference>
<evidence type="ECO:0000313" key="1">
    <source>
        <dbReference type="EMBL" id="KAK9933094.1"/>
    </source>
</evidence>
<dbReference type="Proteomes" id="UP001457282">
    <property type="component" value="Unassembled WGS sequence"/>
</dbReference>
<protein>
    <submittedName>
        <fullName evidence="1">Uncharacterized protein</fullName>
    </submittedName>
</protein>
<sequence>MEDPIPSSEPHDLNAVKRQVRELEEILERCRRDNDSESSPSDSQGLLRDCGLFLQSRVEKIVSDCSDVGLLGDQDFEAYLGHFEQELSSVEADSAKVSSEIEGLIRTHEEGFVFADFNRLNVDIGQLKCSLEFVGLQDLEKEKLGADADYLTYGKDQSDLMNMNEDKFKLLELENQIDKNHIVLKSLQDLECKLKWLDATEQFEDAFSGLKVISFEENCIRLSLRTYIPKLKGLSQQITEDVKSVNHELLLELLEGTMDLSNVEIFPNDVFIRDILDAAKSSSKYSLQWFVTKVQDRIAKHHGATSGGECK</sequence>
<dbReference type="PANTHER" id="PTHR36037:SF1">
    <property type="entry name" value="RNA-DIRECTED DNA POLYMERASE (REVERSE TRANSCRIPTASE)-RELATED FAMILY PROTEIN"/>
    <property type="match status" value="1"/>
</dbReference>
<reference evidence="1 2" key="1">
    <citation type="journal article" date="2023" name="G3 (Bethesda)">
        <title>A chromosome-length genome assembly and annotation of blackberry (Rubus argutus, cv. 'Hillquist').</title>
        <authorList>
            <person name="Bruna T."/>
            <person name="Aryal R."/>
            <person name="Dudchenko O."/>
            <person name="Sargent D.J."/>
            <person name="Mead D."/>
            <person name="Buti M."/>
            <person name="Cavallini A."/>
            <person name="Hytonen T."/>
            <person name="Andres J."/>
            <person name="Pham M."/>
            <person name="Weisz D."/>
            <person name="Mascagni F."/>
            <person name="Usai G."/>
            <person name="Natali L."/>
            <person name="Bassil N."/>
            <person name="Fernandez G.E."/>
            <person name="Lomsadze A."/>
            <person name="Armour M."/>
            <person name="Olukolu B."/>
            <person name="Poorten T."/>
            <person name="Britton C."/>
            <person name="Davik J."/>
            <person name="Ashrafi H."/>
            <person name="Aiden E.L."/>
            <person name="Borodovsky M."/>
            <person name="Worthington M."/>
        </authorList>
    </citation>
    <scope>NUCLEOTIDE SEQUENCE [LARGE SCALE GENOMIC DNA]</scope>
    <source>
        <strain evidence="1">PI 553951</strain>
    </source>
</reference>
<dbReference type="AlphaFoldDB" id="A0AAW1X9C3"/>
<keyword evidence="2" id="KW-1185">Reference proteome</keyword>
<dbReference type="EMBL" id="JBEDUW010000004">
    <property type="protein sequence ID" value="KAK9933094.1"/>
    <property type="molecule type" value="Genomic_DNA"/>
</dbReference>
<comment type="caution">
    <text evidence="1">The sequence shown here is derived from an EMBL/GenBank/DDBJ whole genome shotgun (WGS) entry which is preliminary data.</text>
</comment>
<organism evidence="1 2">
    <name type="scientific">Rubus argutus</name>
    <name type="common">Southern blackberry</name>
    <dbReference type="NCBI Taxonomy" id="59490"/>
    <lineage>
        <taxon>Eukaryota</taxon>
        <taxon>Viridiplantae</taxon>
        <taxon>Streptophyta</taxon>
        <taxon>Embryophyta</taxon>
        <taxon>Tracheophyta</taxon>
        <taxon>Spermatophyta</taxon>
        <taxon>Magnoliopsida</taxon>
        <taxon>eudicotyledons</taxon>
        <taxon>Gunneridae</taxon>
        <taxon>Pentapetalae</taxon>
        <taxon>rosids</taxon>
        <taxon>fabids</taxon>
        <taxon>Rosales</taxon>
        <taxon>Rosaceae</taxon>
        <taxon>Rosoideae</taxon>
        <taxon>Rosoideae incertae sedis</taxon>
        <taxon>Rubus</taxon>
    </lineage>
</organism>